<evidence type="ECO:0000313" key="3">
    <source>
        <dbReference type="Proteomes" id="UP000236370"/>
    </source>
</evidence>
<dbReference type="Proteomes" id="UP000236370">
    <property type="component" value="Unassembled WGS sequence"/>
</dbReference>
<feature type="region of interest" description="Disordered" evidence="1">
    <location>
        <begin position="76"/>
        <end position="97"/>
    </location>
</feature>
<sequence length="173" mass="18584">MSRAERTLIHPECCAFKVHWGRDVSRPPALGEVSAAARAAGDWGTGFGVGPAACSRLRLWSCGALAPAPAGHAPLTQSGHCPGSGRARPSTGHGKLPAGRLCGGLDRRCSQCHRWPPSGHGQDSPAGWRWLRKHPQLHPHGVQEGECVRLLQGHVLPPRQHCRLQLRGVWGLQ</sequence>
<accession>A0A2J8LRL0</accession>
<proteinExistence type="predicted"/>
<dbReference type="AlphaFoldDB" id="A0A2J8LRL0"/>
<comment type="caution">
    <text evidence="2">The sequence shown here is derived from an EMBL/GenBank/DDBJ whole genome shotgun (WGS) entry which is preliminary data.</text>
</comment>
<evidence type="ECO:0000256" key="1">
    <source>
        <dbReference type="SAM" id="MobiDB-lite"/>
    </source>
</evidence>
<gene>
    <name evidence="2" type="ORF">CK820_G0026679</name>
</gene>
<protein>
    <submittedName>
        <fullName evidence="2">SLC25A48 isoform 7</fullName>
    </submittedName>
</protein>
<dbReference type="EMBL" id="NBAG03000279">
    <property type="protein sequence ID" value="PNI49904.1"/>
    <property type="molecule type" value="Genomic_DNA"/>
</dbReference>
<evidence type="ECO:0000313" key="2">
    <source>
        <dbReference type="EMBL" id="PNI49904.1"/>
    </source>
</evidence>
<organism evidence="2 3">
    <name type="scientific">Pan troglodytes</name>
    <name type="common">Chimpanzee</name>
    <dbReference type="NCBI Taxonomy" id="9598"/>
    <lineage>
        <taxon>Eukaryota</taxon>
        <taxon>Metazoa</taxon>
        <taxon>Chordata</taxon>
        <taxon>Craniata</taxon>
        <taxon>Vertebrata</taxon>
        <taxon>Euteleostomi</taxon>
        <taxon>Mammalia</taxon>
        <taxon>Eutheria</taxon>
        <taxon>Euarchontoglires</taxon>
        <taxon>Primates</taxon>
        <taxon>Haplorrhini</taxon>
        <taxon>Catarrhini</taxon>
        <taxon>Hominidae</taxon>
        <taxon>Pan</taxon>
    </lineage>
</organism>
<reference evidence="2 3" key="1">
    <citation type="submission" date="2017-12" db="EMBL/GenBank/DDBJ databases">
        <title>High-resolution comparative analysis of great ape genomes.</title>
        <authorList>
            <person name="Pollen A."/>
            <person name="Hastie A."/>
            <person name="Hormozdiari F."/>
            <person name="Dougherty M."/>
            <person name="Liu R."/>
            <person name="Chaisson M."/>
            <person name="Hoppe E."/>
            <person name="Hill C."/>
            <person name="Pang A."/>
            <person name="Hillier L."/>
            <person name="Baker C."/>
            <person name="Armstrong J."/>
            <person name="Shendure J."/>
            <person name="Paten B."/>
            <person name="Wilson R."/>
            <person name="Chao H."/>
            <person name="Schneider V."/>
            <person name="Ventura M."/>
            <person name="Kronenberg Z."/>
            <person name="Murali S."/>
            <person name="Gordon D."/>
            <person name="Cantsilieris S."/>
            <person name="Munson K."/>
            <person name="Nelson B."/>
            <person name="Raja A."/>
            <person name="Underwood J."/>
            <person name="Diekhans M."/>
            <person name="Fiddes I."/>
            <person name="Haussler D."/>
            <person name="Eichler E."/>
        </authorList>
    </citation>
    <scope>NUCLEOTIDE SEQUENCE [LARGE SCALE GENOMIC DNA]</scope>
    <source>
        <strain evidence="2">Yerkes chimp pedigree #C0471</strain>
    </source>
</reference>
<name>A0A2J8LRL0_PANTR</name>